<evidence type="ECO:0000313" key="2">
    <source>
        <dbReference type="Proteomes" id="UP000017396"/>
    </source>
</evidence>
<evidence type="ECO:0000313" key="1">
    <source>
        <dbReference type="EMBL" id="AGY57219.1"/>
    </source>
</evidence>
<evidence type="ECO:0008006" key="3">
    <source>
        <dbReference type="Google" id="ProtNLM"/>
    </source>
</evidence>
<protein>
    <recommendedName>
        <fullName evidence="3">Lipoprotein</fullName>
    </recommendedName>
</protein>
<accession>U5QHW6</accession>
<dbReference type="Proteomes" id="UP000017396">
    <property type="component" value="Chromosome"/>
</dbReference>
<gene>
    <name evidence="1" type="ORF">GKIL_0973</name>
</gene>
<dbReference type="PROSITE" id="PS51257">
    <property type="entry name" value="PROKAR_LIPOPROTEIN"/>
    <property type="match status" value="1"/>
</dbReference>
<dbReference type="KEGG" id="glj:GKIL_0973"/>
<name>U5QHW6_GLOK1</name>
<keyword evidence="2" id="KW-1185">Reference proteome</keyword>
<dbReference type="HOGENOM" id="CLU_1719753_0_0_3"/>
<organism evidence="1 2">
    <name type="scientific">Gloeobacter kilaueensis (strain ATCC BAA-2537 / CCAP 1431/1 / ULC 316 / JS1)</name>
    <dbReference type="NCBI Taxonomy" id="1183438"/>
    <lineage>
        <taxon>Bacteria</taxon>
        <taxon>Bacillati</taxon>
        <taxon>Cyanobacteriota</taxon>
        <taxon>Cyanophyceae</taxon>
        <taxon>Gloeobacterales</taxon>
        <taxon>Gloeobacteraceae</taxon>
        <taxon>Gloeobacter</taxon>
    </lineage>
</organism>
<proteinExistence type="predicted"/>
<dbReference type="RefSeq" id="WP_023172282.1">
    <property type="nucleotide sequence ID" value="NC_022600.1"/>
</dbReference>
<dbReference type="OrthoDB" id="9844822at2"/>
<dbReference type="AlphaFoldDB" id="U5QHW6"/>
<dbReference type="EMBL" id="CP003587">
    <property type="protein sequence ID" value="AGY57219.1"/>
    <property type="molecule type" value="Genomic_DNA"/>
</dbReference>
<reference evidence="1 2" key="1">
    <citation type="journal article" date="2013" name="PLoS ONE">
        <title>Cultivation and Complete Genome Sequencing of Gloeobacter kilaueensis sp. nov., from a Lava Cave in Kilauea Caldera, Hawai'i.</title>
        <authorList>
            <person name="Saw J.H."/>
            <person name="Schatz M."/>
            <person name="Brown M.V."/>
            <person name="Kunkel D.D."/>
            <person name="Foster J.S."/>
            <person name="Shick H."/>
            <person name="Christensen S."/>
            <person name="Hou S."/>
            <person name="Wan X."/>
            <person name="Donachie S.P."/>
        </authorList>
    </citation>
    <scope>NUCLEOTIDE SEQUENCE [LARGE SCALE GENOMIC DNA]</scope>
    <source>
        <strain evidence="2">JS</strain>
    </source>
</reference>
<sequence>MKRIDIVIGWVVVLALLTGCSANTRPANIGSEQSKAARSKGLVAGVRTPEGIILQVKKAERLSASEAKLSVRLFNPGAVPLPQKIGPNNFYVSPNEGTADPVAGYEPTKTTLPQKEIAPREAAEGDVYLKLPDPGTVKVYYGDTPEVSVFVLRIAPANS</sequence>